<protein>
    <recommendedName>
        <fullName evidence="3">Antitoxin</fullName>
    </recommendedName>
</protein>
<proteinExistence type="predicted"/>
<keyword evidence="2" id="KW-1185">Reference proteome</keyword>
<evidence type="ECO:0000313" key="2">
    <source>
        <dbReference type="Proteomes" id="UP000051999"/>
    </source>
</evidence>
<evidence type="ECO:0008006" key="3">
    <source>
        <dbReference type="Google" id="ProtNLM"/>
    </source>
</evidence>
<accession>A0A0R1RTF5</accession>
<dbReference type="PATRIC" id="fig|1114972.6.peg.410"/>
<dbReference type="Proteomes" id="UP000051999">
    <property type="component" value="Unassembled WGS sequence"/>
</dbReference>
<evidence type="ECO:0000313" key="1">
    <source>
        <dbReference type="EMBL" id="KRL57394.1"/>
    </source>
</evidence>
<dbReference type="eggNOG" id="ENOG5032B5I">
    <property type="taxonomic scope" value="Bacteria"/>
</dbReference>
<reference evidence="1 2" key="1">
    <citation type="journal article" date="2015" name="Genome Announc.">
        <title>Expanding the biotechnology potential of lactobacilli through comparative genomics of 213 strains and associated genera.</title>
        <authorList>
            <person name="Sun Z."/>
            <person name="Harris H.M."/>
            <person name="McCann A."/>
            <person name="Guo C."/>
            <person name="Argimon S."/>
            <person name="Zhang W."/>
            <person name="Yang X."/>
            <person name="Jeffery I.B."/>
            <person name="Cooney J.C."/>
            <person name="Kagawa T.F."/>
            <person name="Liu W."/>
            <person name="Song Y."/>
            <person name="Salvetti E."/>
            <person name="Wrobel A."/>
            <person name="Rasinkangas P."/>
            <person name="Parkhill J."/>
            <person name="Rea M.C."/>
            <person name="O'Sullivan O."/>
            <person name="Ritari J."/>
            <person name="Douillard F.P."/>
            <person name="Paul Ross R."/>
            <person name="Yang R."/>
            <person name="Briner A.E."/>
            <person name="Felis G.E."/>
            <person name="de Vos W.M."/>
            <person name="Barrangou R."/>
            <person name="Klaenhammer T.R."/>
            <person name="Caufield P.W."/>
            <person name="Cui Y."/>
            <person name="Zhang H."/>
            <person name="O'Toole P.W."/>
        </authorList>
    </citation>
    <scope>NUCLEOTIDE SEQUENCE [LARGE SCALE GENOMIC DNA]</scope>
    <source>
        <strain evidence="1 2">DSM 15814</strain>
    </source>
</reference>
<dbReference type="OrthoDB" id="2305722at2"/>
<gene>
    <name evidence="1" type="ORF">FD35_GL000409</name>
</gene>
<sequence>MDKDEIMDKAKDLVSGGNIDDAKSFIEDHKDDLGDYYDQAKDLLGGGASGIMDKLGGLFGGNNDN</sequence>
<name>A0A0R1RTF5_9LACO</name>
<organism evidence="1 2">
    <name type="scientific">Furfurilactobacillus rossiae DSM 15814</name>
    <dbReference type="NCBI Taxonomy" id="1114972"/>
    <lineage>
        <taxon>Bacteria</taxon>
        <taxon>Bacillati</taxon>
        <taxon>Bacillota</taxon>
        <taxon>Bacilli</taxon>
        <taxon>Lactobacillales</taxon>
        <taxon>Lactobacillaceae</taxon>
        <taxon>Furfurilactobacillus</taxon>
    </lineage>
</organism>
<dbReference type="AlphaFoldDB" id="A0A0R1RTF5"/>
<comment type="caution">
    <text evidence="1">The sequence shown here is derived from an EMBL/GenBank/DDBJ whole genome shotgun (WGS) entry which is preliminary data.</text>
</comment>
<dbReference type="EMBL" id="AZFF01000001">
    <property type="protein sequence ID" value="KRL57394.1"/>
    <property type="molecule type" value="Genomic_DNA"/>
</dbReference>